<dbReference type="AlphaFoldDB" id="A0A7Y6TVQ5"/>
<gene>
    <name evidence="2" type="ORF">HQN59_05325</name>
</gene>
<name>A0A7Y6TVQ5_9BURK</name>
<evidence type="ECO:0000313" key="2">
    <source>
        <dbReference type="EMBL" id="NUZ05181.1"/>
    </source>
</evidence>
<keyword evidence="1" id="KW-0732">Signal</keyword>
<organism evidence="2 3">
    <name type="scientific">Piscinibacter koreensis</name>
    <dbReference type="NCBI Taxonomy" id="2742824"/>
    <lineage>
        <taxon>Bacteria</taxon>
        <taxon>Pseudomonadati</taxon>
        <taxon>Pseudomonadota</taxon>
        <taxon>Betaproteobacteria</taxon>
        <taxon>Burkholderiales</taxon>
        <taxon>Sphaerotilaceae</taxon>
        <taxon>Piscinibacter</taxon>
    </lineage>
</organism>
<dbReference type="Gene3D" id="1.25.40.10">
    <property type="entry name" value="Tetratricopeptide repeat domain"/>
    <property type="match status" value="1"/>
</dbReference>
<protein>
    <recommendedName>
        <fullName evidence="4">Tetratricopeptide repeat protein</fullName>
    </recommendedName>
</protein>
<proteinExistence type="predicted"/>
<evidence type="ECO:0008006" key="4">
    <source>
        <dbReference type="Google" id="ProtNLM"/>
    </source>
</evidence>
<dbReference type="InterPro" id="IPR011990">
    <property type="entry name" value="TPR-like_helical_dom_sf"/>
</dbReference>
<dbReference type="SUPFAM" id="SSF48452">
    <property type="entry name" value="TPR-like"/>
    <property type="match status" value="1"/>
</dbReference>
<comment type="caution">
    <text evidence="2">The sequence shown here is derived from an EMBL/GenBank/DDBJ whole genome shotgun (WGS) entry which is preliminary data.</text>
</comment>
<evidence type="ECO:0000313" key="3">
    <source>
        <dbReference type="Proteomes" id="UP000529637"/>
    </source>
</evidence>
<evidence type="ECO:0000256" key="1">
    <source>
        <dbReference type="SAM" id="SignalP"/>
    </source>
</evidence>
<reference evidence="2 3" key="1">
    <citation type="submission" date="2020-06" db="EMBL/GenBank/DDBJ databases">
        <title>Schlegella sp. ID0723 isolated from air conditioner.</title>
        <authorList>
            <person name="Kim D.Y."/>
            <person name="Kim D.-U."/>
        </authorList>
    </citation>
    <scope>NUCLEOTIDE SEQUENCE [LARGE SCALE GENOMIC DNA]</scope>
    <source>
        <strain evidence="2 3">ID0723</strain>
    </source>
</reference>
<feature type="signal peptide" evidence="1">
    <location>
        <begin position="1"/>
        <end position="26"/>
    </location>
</feature>
<dbReference type="Proteomes" id="UP000529637">
    <property type="component" value="Unassembled WGS sequence"/>
</dbReference>
<dbReference type="EMBL" id="JABWMJ010000002">
    <property type="protein sequence ID" value="NUZ05181.1"/>
    <property type="molecule type" value="Genomic_DNA"/>
</dbReference>
<keyword evidence="3" id="KW-1185">Reference proteome</keyword>
<sequence>MKPDRRGTQACRWTSLLGLVAGVALAGSAAAQTPQSCGELQNAYGPFDYRTSKNELRVVEDHHFTRKVETLTGGQEGYIGGDLDYTLRASPNHHRALVAVMGWGEKNKSPQPRDLPRPVECYFERALRFKPDDTTARMLYANYLLRNNRTPQAVAELDRVVSMAGDNGFTHFNAGLFYFDAKNYDKALQQAHTAQALGFPRTDLKQKLVAAGKWRDAPAAPAGAASATPAAAAVSTASVAAAASAASTAGASTTAR</sequence>
<accession>A0A7Y6TVQ5</accession>
<feature type="chain" id="PRO_5031491360" description="Tetratricopeptide repeat protein" evidence="1">
    <location>
        <begin position="27"/>
        <end position="256"/>
    </location>
</feature>